<evidence type="ECO:0000313" key="10">
    <source>
        <dbReference type="EMBL" id="MBN9643312.1"/>
    </source>
</evidence>
<dbReference type="EC" id="5.1.1.7" evidence="3 8"/>
<dbReference type="GO" id="GO:0009089">
    <property type="term" value="P:lysine biosynthetic process via diaminopimelate"/>
    <property type="evidence" value="ECO:0007669"/>
    <property type="project" value="UniProtKB-UniRule"/>
</dbReference>
<dbReference type="InterPro" id="IPR018510">
    <property type="entry name" value="DAP_epimerase_AS"/>
</dbReference>
<feature type="binding site" evidence="8">
    <location>
        <begin position="221"/>
        <end position="222"/>
    </location>
    <ligand>
        <name>substrate</name>
    </ligand>
</feature>
<evidence type="ECO:0000313" key="11">
    <source>
        <dbReference type="Proteomes" id="UP000664332"/>
    </source>
</evidence>
<dbReference type="HAMAP" id="MF_00197">
    <property type="entry name" value="DAP_epimerase"/>
    <property type="match status" value="1"/>
</dbReference>
<evidence type="ECO:0000256" key="3">
    <source>
        <dbReference type="ARBA" id="ARBA00013080"/>
    </source>
</evidence>
<dbReference type="RefSeq" id="WP_207117871.1">
    <property type="nucleotide sequence ID" value="NZ_JAFLEQ010000003.1"/>
</dbReference>
<keyword evidence="6 8" id="KW-0413">Isomerase</keyword>
<feature type="binding site" evidence="8">
    <location>
        <position position="202"/>
    </location>
    <ligand>
        <name>substrate</name>
    </ligand>
</feature>
<feature type="site" description="Could be important to modulate the pK values of the two catalytic cysteine residues" evidence="8">
    <location>
        <position position="168"/>
    </location>
</feature>
<name>A0A939IX54_9CORY</name>
<feature type="binding site" evidence="8">
    <location>
        <begin position="231"/>
        <end position="232"/>
    </location>
    <ligand>
        <name>substrate</name>
    </ligand>
</feature>
<feature type="site" description="Could be important to modulate the pK values of the two catalytic cysteine residues" evidence="8">
    <location>
        <position position="221"/>
    </location>
</feature>
<comment type="function">
    <text evidence="8">Catalyzes the stereoinversion of LL-2,6-diaminopimelate (L,L-DAP) to meso-diaminopimelate (meso-DAP), a precursor of L-lysine and an essential component of the bacterial peptidoglycan.</text>
</comment>
<evidence type="ECO:0000256" key="4">
    <source>
        <dbReference type="ARBA" id="ARBA00022605"/>
    </source>
</evidence>
<dbReference type="PROSITE" id="PS01326">
    <property type="entry name" value="DAP_EPIMERASE"/>
    <property type="match status" value="1"/>
</dbReference>
<comment type="catalytic activity">
    <reaction evidence="7 8">
        <text>(2S,6S)-2,6-diaminopimelate = meso-2,6-diaminopimelate</text>
        <dbReference type="Rhea" id="RHEA:15393"/>
        <dbReference type="ChEBI" id="CHEBI:57609"/>
        <dbReference type="ChEBI" id="CHEBI:57791"/>
        <dbReference type="EC" id="5.1.1.7"/>
    </reaction>
</comment>
<evidence type="ECO:0000256" key="2">
    <source>
        <dbReference type="ARBA" id="ARBA00010219"/>
    </source>
</evidence>
<comment type="subunit">
    <text evidence="8">Homodimer.</text>
</comment>
<keyword evidence="8" id="KW-0963">Cytoplasm</keyword>
<dbReference type="GO" id="GO:0008837">
    <property type="term" value="F:diaminopimelate epimerase activity"/>
    <property type="evidence" value="ECO:0007669"/>
    <property type="project" value="UniProtKB-UniRule"/>
</dbReference>
<evidence type="ECO:0000256" key="5">
    <source>
        <dbReference type="ARBA" id="ARBA00023154"/>
    </source>
</evidence>
<dbReference type="Pfam" id="PF01678">
    <property type="entry name" value="DAP_epimerase"/>
    <property type="match status" value="2"/>
</dbReference>
<protein>
    <recommendedName>
        <fullName evidence="3 8">Diaminopimelate epimerase</fullName>
        <shortName evidence="8">DAP epimerase</shortName>
        <ecNumber evidence="3 8">5.1.1.7</ecNumber>
    </recommendedName>
    <alternativeName>
        <fullName evidence="8">PLP-independent amino acid racemase</fullName>
    </alternativeName>
</protein>
<evidence type="ECO:0000256" key="6">
    <source>
        <dbReference type="ARBA" id="ARBA00023235"/>
    </source>
</evidence>
<dbReference type="InterPro" id="IPR001653">
    <property type="entry name" value="DAP_epimerase_DapF"/>
</dbReference>
<dbReference type="EMBL" id="JAFLEQ010000003">
    <property type="protein sequence ID" value="MBN9643312.1"/>
    <property type="molecule type" value="Genomic_DNA"/>
</dbReference>
<dbReference type="NCBIfam" id="TIGR00652">
    <property type="entry name" value="DapF"/>
    <property type="match status" value="1"/>
</dbReference>
<keyword evidence="4 8" id="KW-0028">Amino-acid biosynthesis</keyword>
<dbReference type="Proteomes" id="UP000664332">
    <property type="component" value="Unassembled WGS sequence"/>
</dbReference>
<feature type="binding site" evidence="8">
    <location>
        <position position="14"/>
    </location>
    <ligand>
        <name>substrate</name>
    </ligand>
</feature>
<dbReference type="GO" id="GO:0005829">
    <property type="term" value="C:cytosol"/>
    <property type="evidence" value="ECO:0007669"/>
    <property type="project" value="TreeGrafter"/>
</dbReference>
<evidence type="ECO:0000256" key="1">
    <source>
        <dbReference type="ARBA" id="ARBA00005196"/>
    </source>
</evidence>
<sequence length="296" mass="30953">MTTIAFAKGHGTENDFVILHDPDARIAVDPSLIRGLCDRRAGIGADGVLRVARTRALVEAGVISAVPESVSPESWFMDYRNADGTTAEMCGNGVRVFAHWLASRGHVTGRTFDVGTRAGNRPVSVGDVTKRQATVTVSMGTPTLLGVSDCMLGRTTMTGLAVDCGNPHLACVVPGLNLDGLKDLAVDAGFEFDRDFFPDGVNIEIATALDDNDHAFMRVHERGAGETRACGTGTVATAVALLADTGRTCGHVIITEPGGSLEVTITDDGAATLTGPSVIVAEGTVDTQMVTDWRGN</sequence>
<evidence type="ECO:0000256" key="7">
    <source>
        <dbReference type="ARBA" id="ARBA00051712"/>
    </source>
</evidence>
<dbReference type="PANTHER" id="PTHR31689">
    <property type="entry name" value="DIAMINOPIMELATE EPIMERASE, CHLOROPLASTIC"/>
    <property type="match status" value="1"/>
</dbReference>
<feature type="active site" evidence="9">
    <location>
        <position position="90"/>
    </location>
</feature>
<feature type="binding site" evidence="8">
    <location>
        <begin position="91"/>
        <end position="92"/>
    </location>
    <ligand>
        <name>substrate</name>
    </ligand>
</feature>
<keyword evidence="11" id="KW-1185">Reference proteome</keyword>
<proteinExistence type="inferred from homology"/>
<comment type="similarity">
    <text evidence="2 8">Belongs to the diaminopimelate epimerase family.</text>
</comment>
<reference evidence="10" key="1">
    <citation type="submission" date="2021-03" db="EMBL/GenBank/DDBJ databases">
        <authorList>
            <person name="Sun Q."/>
        </authorList>
    </citation>
    <scope>NUCLEOTIDE SEQUENCE</scope>
    <source>
        <strain evidence="10">CCM 8862</strain>
    </source>
</reference>
<comment type="subcellular location">
    <subcellularLocation>
        <location evidence="8">Cytoplasm</location>
    </subcellularLocation>
</comment>
<accession>A0A939IX54</accession>
<comment type="pathway">
    <text evidence="1 8">Amino-acid biosynthesis; L-lysine biosynthesis via DAP pathway; DL-2,6-diaminopimelate from LL-2,6-diaminopimelate: step 1/1.</text>
</comment>
<feature type="binding site" evidence="8">
    <location>
        <position position="166"/>
    </location>
    <ligand>
        <name>substrate</name>
    </ligand>
</feature>
<feature type="active site" description="Proton acceptor" evidence="8">
    <location>
        <position position="230"/>
    </location>
</feature>
<evidence type="ECO:0000256" key="9">
    <source>
        <dbReference type="PROSITE-ProRule" id="PRU10125"/>
    </source>
</evidence>
<comment type="caution">
    <text evidence="8">Lacks conserved residue(s) required for the propagation of feature annotation.</text>
</comment>
<dbReference type="SUPFAM" id="SSF54506">
    <property type="entry name" value="Diaminopimelate epimerase-like"/>
    <property type="match status" value="2"/>
</dbReference>
<dbReference type="Gene3D" id="3.10.310.10">
    <property type="entry name" value="Diaminopimelate Epimerase, Chain A, domain 1"/>
    <property type="match status" value="2"/>
</dbReference>
<organism evidence="10 11">
    <name type="scientific">Corynebacterium mendelii</name>
    <dbReference type="NCBI Taxonomy" id="2765362"/>
    <lineage>
        <taxon>Bacteria</taxon>
        <taxon>Bacillati</taxon>
        <taxon>Actinomycetota</taxon>
        <taxon>Actinomycetes</taxon>
        <taxon>Mycobacteriales</taxon>
        <taxon>Corynebacteriaceae</taxon>
        <taxon>Corynebacterium</taxon>
    </lineage>
</organism>
<dbReference type="AlphaFoldDB" id="A0A939IX54"/>
<keyword evidence="5 8" id="KW-0457">Lysine biosynthesis</keyword>
<feature type="active site" description="Proton donor" evidence="8">
    <location>
        <position position="90"/>
    </location>
</feature>
<dbReference type="PANTHER" id="PTHR31689:SF0">
    <property type="entry name" value="DIAMINOPIMELATE EPIMERASE"/>
    <property type="match status" value="1"/>
</dbReference>
<gene>
    <name evidence="8" type="primary">dapF</name>
    <name evidence="10" type="ORF">JZY06_01500</name>
</gene>
<feature type="binding site" evidence="8">
    <location>
        <position position="81"/>
    </location>
    <ligand>
        <name>substrate</name>
    </ligand>
</feature>
<evidence type="ECO:0000256" key="8">
    <source>
        <dbReference type="HAMAP-Rule" id="MF_00197"/>
    </source>
</evidence>
<comment type="caution">
    <text evidence="10">The sequence shown here is derived from an EMBL/GenBank/DDBJ whole genome shotgun (WGS) entry which is preliminary data.</text>
</comment>